<keyword evidence="1" id="KW-1133">Transmembrane helix</keyword>
<sequence>MYLQISLIIYSAIILPLRSTYCSLPYRYGGNKYFNGAKKGQFTCRYPFNYTTNDFYFIYTGLLHSASIIAIILTIIIMFKIKKLNKTSNEFSVSTIKKRNKERRMTRYVVLLAIVQLTRLIQDQLNFFEIKIYGYDESIRYINLGLKPFISILRMFINALSIIFISETLRDAVFKNLKLDIMYKKLFRENVIVPSSHNPNFKQNVNRETKKKIII</sequence>
<evidence type="ECO:0000256" key="1">
    <source>
        <dbReference type="SAM" id="Phobius"/>
    </source>
</evidence>
<keyword evidence="2" id="KW-1185">Reference proteome</keyword>
<dbReference type="AlphaFoldDB" id="A0A0N5C3K4"/>
<evidence type="ECO:0000313" key="3">
    <source>
        <dbReference type="WBParaSite" id="SPAL_0001254716.1"/>
    </source>
</evidence>
<reference evidence="3" key="1">
    <citation type="submission" date="2017-02" db="UniProtKB">
        <authorList>
            <consortium name="WormBaseParasite"/>
        </authorList>
    </citation>
    <scope>IDENTIFICATION</scope>
</reference>
<proteinExistence type="predicted"/>
<dbReference type="Proteomes" id="UP000046392">
    <property type="component" value="Unplaced"/>
</dbReference>
<keyword evidence="1" id="KW-0812">Transmembrane</keyword>
<accession>A0A0N5C3K4</accession>
<keyword evidence="1" id="KW-0472">Membrane</keyword>
<name>A0A0N5C3K4_STREA</name>
<feature type="transmembrane region" description="Helical" evidence="1">
    <location>
        <begin position="7"/>
        <end position="26"/>
    </location>
</feature>
<organism evidence="2 3">
    <name type="scientific">Strongyloides papillosus</name>
    <name type="common">Intestinal threadworm</name>
    <dbReference type="NCBI Taxonomy" id="174720"/>
    <lineage>
        <taxon>Eukaryota</taxon>
        <taxon>Metazoa</taxon>
        <taxon>Ecdysozoa</taxon>
        <taxon>Nematoda</taxon>
        <taxon>Chromadorea</taxon>
        <taxon>Rhabditida</taxon>
        <taxon>Tylenchina</taxon>
        <taxon>Panagrolaimomorpha</taxon>
        <taxon>Strongyloidoidea</taxon>
        <taxon>Strongyloididae</taxon>
        <taxon>Strongyloides</taxon>
    </lineage>
</organism>
<evidence type="ECO:0000313" key="2">
    <source>
        <dbReference type="Proteomes" id="UP000046392"/>
    </source>
</evidence>
<dbReference type="WBParaSite" id="SPAL_0001254716.1">
    <property type="protein sequence ID" value="SPAL_0001254716.1"/>
    <property type="gene ID" value="SPAL_0001254716"/>
</dbReference>
<feature type="transmembrane region" description="Helical" evidence="1">
    <location>
        <begin position="56"/>
        <end position="79"/>
    </location>
</feature>
<protein>
    <submittedName>
        <fullName evidence="3">G_PROTEIN_RECEP_F1_2 domain-containing protein</fullName>
    </submittedName>
</protein>